<accession>A0A4D9E5Y4</accession>
<dbReference type="AlphaFoldDB" id="A0A4D9E5Y4"/>
<dbReference type="Proteomes" id="UP000297703">
    <property type="component" value="Unassembled WGS sequence"/>
</dbReference>
<evidence type="ECO:0000313" key="3">
    <source>
        <dbReference type="Proteomes" id="UP000297703"/>
    </source>
</evidence>
<protein>
    <submittedName>
        <fullName evidence="2">PR domain zinc finger protein 8</fullName>
    </submittedName>
</protein>
<name>A0A4D9E5Y4_9SAUR</name>
<comment type="caution">
    <text evidence="2">The sequence shown here is derived from an EMBL/GenBank/DDBJ whole genome shotgun (WGS) entry which is preliminary data.</text>
</comment>
<reference evidence="2 3" key="1">
    <citation type="submission" date="2019-04" db="EMBL/GenBank/DDBJ databases">
        <title>Draft genome of the big-headed turtle Platysternon megacephalum.</title>
        <authorList>
            <person name="Gong S."/>
        </authorList>
    </citation>
    <scope>NUCLEOTIDE SEQUENCE [LARGE SCALE GENOMIC DNA]</scope>
    <source>
        <strain evidence="2">DO16091913</strain>
        <tissue evidence="2">Muscle</tissue>
    </source>
</reference>
<organism evidence="2 3">
    <name type="scientific">Platysternon megacephalum</name>
    <name type="common">big-headed turtle</name>
    <dbReference type="NCBI Taxonomy" id="55544"/>
    <lineage>
        <taxon>Eukaryota</taxon>
        <taxon>Metazoa</taxon>
        <taxon>Chordata</taxon>
        <taxon>Craniata</taxon>
        <taxon>Vertebrata</taxon>
        <taxon>Euteleostomi</taxon>
        <taxon>Archelosauria</taxon>
        <taxon>Testudinata</taxon>
        <taxon>Testudines</taxon>
        <taxon>Cryptodira</taxon>
        <taxon>Durocryptodira</taxon>
        <taxon>Testudinoidea</taxon>
        <taxon>Platysternidae</taxon>
        <taxon>Platysternon</taxon>
    </lineage>
</organism>
<evidence type="ECO:0000313" key="2">
    <source>
        <dbReference type="EMBL" id="TFK03975.1"/>
    </source>
</evidence>
<proteinExistence type="predicted"/>
<keyword evidence="3" id="KW-1185">Reference proteome</keyword>
<gene>
    <name evidence="2" type="ORF">DR999_PMT13537</name>
</gene>
<dbReference type="EMBL" id="QXTE01000148">
    <property type="protein sequence ID" value="TFK03975.1"/>
    <property type="molecule type" value="Genomic_DNA"/>
</dbReference>
<evidence type="ECO:0000256" key="1">
    <source>
        <dbReference type="SAM" id="MobiDB-lite"/>
    </source>
</evidence>
<feature type="region of interest" description="Disordered" evidence="1">
    <location>
        <begin position="58"/>
        <end position="83"/>
    </location>
</feature>
<sequence>MDSIPQQRKEDEFAQRTSIRRSVVTTFPLCIMRPEALCLQFAEILSRLFYELHHHHEKTEKLAKRTPGHTTLTKQMGGRGGEKHLPWVAGSLCYFTREQKKKNQTGSR</sequence>
<reference evidence="2 3" key="2">
    <citation type="submission" date="2019-04" db="EMBL/GenBank/DDBJ databases">
        <title>The genome sequence of big-headed turtle.</title>
        <authorList>
            <person name="Gong S."/>
        </authorList>
    </citation>
    <scope>NUCLEOTIDE SEQUENCE [LARGE SCALE GENOMIC DNA]</scope>
    <source>
        <strain evidence="2">DO16091913</strain>
        <tissue evidence="2">Muscle</tissue>
    </source>
</reference>